<proteinExistence type="predicted"/>
<dbReference type="PANTHER" id="PTHR33491">
    <property type="entry name" value="OSJNBA0016N04.9 PROTEIN"/>
    <property type="match status" value="1"/>
</dbReference>
<comment type="caution">
    <text evidence="5">The sequence shown here is derived from an EMBL/GenBank/DDBJ whole genome shotgun (WGS) entry which is preliminary data.</text>
</comment>
<dbReference type="InterPro" id="IPR025287">
    <property type="entry name" value="WAK_GUB"/>
</dbReference>
<evidence type="ECO:0000256" key="3">
    <source>
        <dbReference type="SAM" id="SignalP"/>
    </source>
</evidence>
<comment type="subcellular location">
    <subcellularLocation>
        <location evidence="1">Membrane</location>
        <topology evidence="1">Single-pass membrane protein</topology>
    </subcellularLocation>
</comment>
<gene>
    <name evidence="5" type="ORF">EJB05_01028</name>
</gene>
<keyword evidence="6" id="KW-1185">Reference proteome</keyword>
<sequence length="322" mass="34874">MKVPMLLPLIVIVALVCAPAAEATCQRWCGGVEIPYPFGIGRGCYRRSPGFGDDQQDFEVKCSNRTGKSPIPMVYDFEVIRIDVRRGQLRVRSPVSSWCYDFASRTMGEAVPVSYESTAFRVSDADNVLAVVGCNALAFIGSQEGDVDNRHVVGCHAACPGGRRFIAGDGSPCNGTGGCCQMAIPPGIRSFDLSFVDSYNISGDVAEFNPCSYAMVVDREAFKFRTSYVTTRELLHVAGGQVPAVLDWAVGNETCEVATWNRTTYACVSDHSKCVNSVNGPGYLCNCSQGYQGNPYVPGGCKGQCYFLPPLLVLEIITFVRL</sequence>
<dbReference type="EMBL" id="RWGY01000002">
    <property type="protein sequence ID" value="TVU49702.1"/>
    <property type="molecule type" value="Genomic_DNA"/>
</dbReference>
<dbReference type="AlphaFoldDB" id="A0A5J9WLY7"/>
<feature type="non-terminal residue" evidence="5">
    <location>
        <position position="1"/>
    </location>
</feature>
<feature type="chain" id="PRO_5023847175" description="Wall-associated receptor kinase galacturonan-binding domain-containing protein" evidence="3">
    <location>
        <begin position="24"/>
        <end position="322"/>
    </location>
</feature>
<dbReference type="GO" id="GO:0016020">
    <property type="term" value="C:membrane"/>
    <property type="evidence" value="ECO:0007669"/>
    <property type="project" value="UniProtKB-SubCell"/>
</dbReference>
<dbReference type="Pfam" id="PF13947">
    <property type="entry name" value="GUB_WAK_bind"/>
    <property type="match status" value="1"/>
</dbReference>
<accession>A0A5J9WLY7</accession>
<name>A0A5J9WLY7_9POAL</name>
<evidence type="ECO:0000256" key="2">
    <source>
        <dbReference type="ARBA" id="ARBA00022729"/>
    </source>
</evidence>
<evidence type="ECO:0000313" key="6">
    <source>
        <dbReference type="Proteomes" id="UP000324897"/>
    </source>
</evidence>
<feature type="domain" description="Wall-associated receptor kinase galacturonan-binding" evidence="4">
    <location>
        <begin position="25"/>
        <end position="91"/>
    </location>
</feature>
<evidence type="ECO:0000259" key="4">
    <source>
        <dbReference type="Pfam" id="PF13947"/>
    </source>
</evidence>
<dbReference type="GO" id="GO:0030247">
    <property type="term" value="F:polysaccharide binding"/>
    <property type="evidence" value="ECO:0007669"/>
    <property type="project" value="InterPro"/>
</dbReference>
<reference evidence="5 6" key="1">
    <citation type="journal article" date="2019" name="Sci. Rep.">
        <title>A high-quality genome of Eragrostis curvula grass provides insights into Poaceae evolution and supports new strategies to enhance forage quality.</title>
        <authorList>
            <person name="Carballo J."/>
            <person name="Santos B.A.C.M."/>
            <person name="Zappacosta D."/>
            <person name="Garbus I."/>
            <person name="Selva J.P."/>
            <person name="Gallo C.A."/>
            <person name="Diaz A."/>
            <person name="Albertini E."/>
            <person name="Caccamo M."/>
            <person name="Echenique V."/>
        </authorList>
    </citation>
    <scope>NUCLEOTIDE SEQUENCE [LARGE SCALE GENOMIC DNA]</scope>
    <source>
        <strain evidence="6">cv. Victoria</strain>
        <tissue evidence="5">Leaf</tissue>
    </source>
</reference>
<dbReference type="Proteomes" id="UP000324897">
    <property type="component" value="Chromosome 6"/>
</dbReference>
<feature type="signal peptide" evidence="3">
    <location>
        <begin position="1"/>
        <end position="23"/>
    </location>
</feature>
<dbReference type="OrthoDB" id="4062651at2759"/>
<dbReference type="Gramene" id="TVU49702">
    <property type="protein sequence ID" value="TVU49702"/>
    <property type="gene ID" value="EJB05_01028"/>
</dbReference>
<organism evidence="5 6">
    <name type="scientific">Eragrostis curvula</name>
    <name type="common">weeping love grass</name>
    <dbReference type="NCBI Taxonomy" id="38414"/>
    <lineage>
        <taxon>Eukaryota</taxon>
        <taxon>Viridiplantae</taxon>
        <taxon>Streptophyta</taxon>
        <taxon>Embryophyta</taxon>
        <taxon>Tracheophyta</taxon>
        <taxon>Spermatophyta</taxon>
        <taxon>Magnoliopsida</taxon>
        <taxon>Liliopsida</taxon>
        <taxon>Poales</taxon>
        <taxon>Poaceae</taxon>
        <taxon>PACMAD clade</taxon>
        <taxon>Chloridoideae</taxon>
        <taxon>Eragrostideae</taxon>
        <taxon>Eragrostidinae</taxon>
        <taxon>Eragrostis</taxon>
    </lineage>
</organism>
<keyword evidence="2 3" id="KW-0732">Signal</keyword>
<evidence type="ECO:0000256" key="1">
    <source>
        <dbReference type="ARBA" id="ARBA00004167"/>
    </source>
</evidence>
<evidence type="ECO:0000313" key="5">
    <source>
        <dbReference type="EMBL" id="TVU49702.1"/>
    </source>
</evidence>
<protein>
    <recommendedName>
        <fullName evidence="4">Wall-associated receptor kinase galacturonan-binding domain-containing protein</fullName>
    </recommendedName>
</protein>